<organism evidence="1 2">
    <name type="scientific">Rubroshorea leprosula</name>
    <dbReference type="NCBI Taxonomy" id="152421"/>
    <lineage>
        <taxon>Eukaryota</taxon>
        <taxon>Viridiplantae</taxon>
        <taxon>Streptophyta</taxon>
        <taxon>Embryophyta</taxon>
        <taxon>Tracheophyta</taxon>
        <taxon>Spermatophyta</taxon>
        <taxon>Magnoliopsida</taxon>
        <taxon>eudicotyledons</taxon>
        <taxon>Gunneridae</taxon>
        <taxon>Pentapetalae</taxon>
        <taxon>rosids</taxon>
        <taxon>malvids</taxon>
        <taxon>Malvales</taxon>
        <taxon>Dipterocarpaceae</taxon>
        <taxon>Rubroshorea</taxon>
    </lineage>
</organism>
<comment type="caution">
    <text evidence="1">The sequence shown here is derived from an EMBL/GenBank/DDBJ whole genome shotgun (WGS) entry which is preliminary data.</text>
</comment>
<sequence length="51" mass="5728">MNSSNYDGAKILIGKQETSKGFVYGVLNRCQFQFPKIDKVDPNAFKESKDA</sequence>
<evidence type="ECO:0000313" key="1">
    <source>
        <dbReference type="EMBL" id="GKV16998.1"/>
    </source>
</evidence>
<dbReference type="AlphaFoldDB" id="A0AAV5K0H2"/>
<gene>
    <name evidence="1" type="ORF">SLEP1_g27558</name>
</gene>
<dbReference type="Proteomes" id="UP001054252">
    <property type="component" value="Unassembled WGS sequence"/>
</dbReference>
<name>A0AAV5K0H2_9ROSI</name>
<evidence type="ECO:0000313" key="2">
    <source>
        <dbReference type="Proteomes" id="UP001054252"/>
    </source>
</evidence>
<protein>
    <submittedName>
        <fullName evidence="1">Uncharacterized protein</fullName>
    </submittedName>
</protein>
<proteinExistence type="predicted"/>
<reference evidence="1 2" key="1">
    <citation type="journal article" date="2021" name="Commun. Biol.">
        <title>The genome of Shorea leprosula (Dipterocarpaceae) highlights the ecological relevance of drought in aseasonal tropical rainforests.</title>
        <authorList>
            <person name="Ng K.K.S."/>
            <person name="Kobayashi M.J."/>
            <person name="Fawcett J.A."/>
            <person name="Hatakeyama M."/>
            <person name="Paape T."/>
            <person name="Ng C.H."/>
            <person name="Ang C.C."/>
            <person name="Tnah L.H."/>
            <person name="Lee C.T."/>
            <person name="Nishiyama T."/>
            <person name="Sese J."/>
            <person name="O'Brien M.J."/>
            <person name="Copetti D."/>
            <person name="Mohd Noor M.I."/>
            <person name="Ong R.C."/>
            <person name="Putra M."/>
            <person name="Sireger I.Z."/>
            <person name="Indrioko S."/>
            <person name="Kosugi Y."/>
            <person name="Izuno A."/>
            <person name="Isagi Y."/>
            <person name="Lee S.L."/>
            <person name="Shimizu K.K."/>
        </authorList>
    </citation>
    <scope>NUCLEOTIDE SEQUENCE [LARGE SCALE GENOMIC DNA]</scope>
    <source>
        <strain evidence="1">214</strain>
    </source>
</reference>
<accession>A0AAV5K0H2</accession>
<keyword evidence="2" id="KW-1185">Reference proteome</keyword>
<dbReference type="EMBL" id="BPVZ01000046">
    <property type="protein sequence ID" value="GKV16998.1"/>
    <property type="molecule type" value="Genomic_DNA"/>
</dbReference>